<dbReference type="CDD" id="cd02440">
    <property type="entry name" value="AdoMet_MTases"/>
    <property type="match status" value="1"/>
</dbReference>
<comment type="caution">
    <text evidence="7">The sequence shown here is derived from an EMBL/GenBank/DDBJ whole genome shotgun (WGS) entry which is preliminary data.</text>
</comment>
<evidence type="ECO:0000256" key="2">
    <source>
        <dbReference type="ARBA" id="ARBA00022679"/>
    </source>
</evidence>
<evidence type="ECO:0000256" key="3">
    <source>
        <dbReference type="ARBA" id="ARBA00022691"/>
    </source>
</evidence>
<dbReference type="Pfam" id="PF08704">
    <property type="entry name" value="GCD14"/>
    <property type="match status" value="1"/>
</dbReference>
<keyword evidence="1 7" id="KW-0489">Methyltransferase</keyword>
<feature type="domain" description="tRNA (adenine(58)-N(1))-methyltransferase catalytic subunit TRM61 C-terminal" evidence="6">
    <location>
        <begin position="69"/>
        <end position="236"/>
    </location>
</feature>
<organism evidence="7">
    <name type="scientific">Thermosphaera aggregans</name>
    <dbReference type="NCBI Taxonomy" id="54254"/>
    <lineage>
        <taxon>Archaea</taxon>
        <taxon>Thermoproteota</taxon>
        <taxon>Thermoprotei</taxon>
        <taxon>Desulfurococcales</taxon>
        <taxon>Desulfurococcaceae</taxon>
        <taxon>Thermosphaera</taxon>
    </lineage>
</organism>
<dbReference type="PIRSF" id="PIRSF017269">
    <property type="entry name" value="GCD14"/>
    <property type="match status" value="1"/>
</dbReference>
<feature type="binding site" evidence="5">
    <location>
        <position position="175"/>
    </location>
    <ligand>
        <name>S-adenosyl-L-methionine</name>
        <dbReference type="ChEBI" id="CHEBI:59789"/>
    </ligand>
</feature>
<sequence>MITMDAVKPGDVVLVYIDDSRKFVVKVTPGKILGTDKGFIKHEELVGRLLGESVVTSQGVKALVLRPLRHDYSSTVRRVTQIIYPKDASLMIYYSGVKPGSIVGEAGVGSGVLTLSLAETVGENGLVYGFDVNEKALENAREHLELHGLSSRVRLVKQDVREPLGVTGLDAFFLDMPDPWNALDSVYQAVKPAGAVLAYVPTVNQVEKTVLSMERHGGFADIHAYETLLREYSVEEGATRPHTLMVGHTGFIVFARKILTP</sequence>
<evidence type="ECO:0000259" key="6">
    <source>
        <dbReference type="Pfam" id="PF08704"/>
    </source>
</evidence>
<dbReference type="PANTHER" id="PTHR12133:SF1">
    <property type="entry name" value="TRNA (ADENINE(58)-N(1))-METHYLTRANSFERASE, MITOCHONDRIAL"/>
    <property type="match status" value="1"/>
</dbReference>
<dbReference type="PANTHER" id="PTHR12133">
    <property type="entry name" value="TRNA (ADENINE(58)-N(1))-METHYLTRANSFERASE"/>
    <property type="match status" value="1"/>
</dbReference>
<dbReference type="InterPro" id="IPR029063">
    <property type="entry name" value="SAM-dependent_MTases_sf"/>
</dbReference>
<dbReference type="Gene3D" id="3.40.50.150">
    <property type="entry name" value="Vaccinia Virus protein VP39"/>
    <property type="match status" value="1"/>
</dbReference>
<dbReference type="Gene3D" id="3.10.330.20">
    <property type="match status" value="1"/>
</dbReference>
<evidence type="ECO:0000256" key="5">
    <source>
        <dbReference type="PIRSR" id="PIRSR017269-1"/>
    </source>
</evidence>
<evidence type="ECO:0000256" key="1">
    <source>
        <dbReference type="ARBA" id="ARBA00022603"/>
    </source>
</evidence>
<dbReference type="SUPFAM" id="SSF53335">
    <property type="entry name" value="S-adenosyl-L-methionine-dependent methyltransferases"/>
    <property type="match status" value="1"/>
</dbReference>
<keyword evidence="2 7" id="KW-0808">Transferase</keyword>
<dbReference type="GO" id="GO:0031515">
    <property type="term" value="C:tRNA (m1A) methyltransferase complex"/>
    <property type="evidence" value="ECO:0007669"/>
    <property type="project" value="InterPro"/>
</dbReference>
<proteinExistence type="predicted"/>
<feature type="binding site" evidence="5">
    <location>
        <position position="131"/>
    </location>
    <ligand>
        <name>S-adenosyl-L-methionine</name>
        <dbReference type="ChEBI" id="CHEBI:59789"/>
    </ligand>
</feature>
<name>A0A7C2BLR7_9CREN</name>
<dbReference type="AlphaFoldDB" id="A0A7C2BLR7"/>
<dbReference type="PROSITE" id="PS51620">
    <property type="entry name" value="SAM_TRM61"/>
    <property type="match status" value="1"/>
</dbReference>
<dbReference type="InterPro" id="IPR049470">
    <property type="entry name" value="TRM61_C"/>
</dbReference>
<evidence type="ECO:0000256" key="4">
    <source>
        <dbReference type="ARBA" id="ARBA00022694"/>
    </source>
</evidence>
<dbReference type="EMBL" id="DSJT01000031">
    <property type="protein sequence ID" value="HEF87748.1"/>
    <property type="molecule type" value="Genomic_DNA"/>
</dbReference>
<reference evidence="7" key="1">
    <citation type="journal article" date="2020" name="mSystems">
        <title>Genome- and Community-Level Interaction Insights into Carbon Utilization and Element Cycling Functions of Hydrothermarchaeota in Hydrothermal Sediment.</title>
        <authorList>
            <person name="Zhou Z."/>
            <person name="Liu Y."/>
            <person name="Xu W."/>
            <person name="Pan J."/>
            <person name="Luo Z.H."/>
            <person name="Li M."/>
        </authorList>
    </citation>
    <scope>NUCLEOTIDE SEQUENCE [LARGE SCALE GENOMIC DNA]</scope>
    <source>
        <strain evidence="7">SpSt-23</strain>
    </source>
</reference>
<dbReference type="InterPro" id="IPR014816">
    <property type="entry name" value="tRNA_MeTrfase_Gcd14"/>
</dbReference>
<keyword evidence="3 5" id="KW-0949">S-adenosyl-L-methionine</keyword>
<accession>A0A7C2BLR7</accession>
<feature type="binding site" evidence="5">
    <location>
        <position position="159"/>
    </location>
    <ligand>
        <name>S-adenosyl-L-methionine</name>
        <dbReference type="ChEBI" id="CHEBI:59789"/>
    </ligand>
</feature>
<feature type="binding site" evidence="5">
    <location>
        <begin position="110"/>
        <end position="113"/>
    </location>
    <ligand>
        <name>S-adenosyl-L-methionine</name>
        <dbReference type="ChEBI" id="CHEBI:59789"/>
    </ligand>
</feature>
<dbReference type="GO" id="GO:0160107">
    <property type="term" value="F:tRNA (adenine(58)-N1)-methyltransferase activity"/>
    <property type="evidence" value="ECO:0007669"/>
    <property type="project" value="InterPro"/>
</dbReference>
<protein>
    <submittedName>
        <fullName evidence="7">tRNA (Adenine-N1)-methyltransferase</fullName>
    </submittedName>
</protein>
<gene>
    <name evidence="7" type="ORF">ENP55_05615</name>
</gene>
<keyword evidence="4" id="KW-0819">tRNA processing</keyword>
<evidence type="ECO:0000313" key="7">
    <source>
        <dbReference type="EMBL" id="HEF87748.1"/>
    </source>
</evidence>
<dbReference type="GO" id="GO:0030488">
    <property type="term" value="P:tRNA methylation"/>
    <property type="evidence" value="ECO:0007669"/>
    <property type="project" value="InterPro"/>
</dbReference>